<reference evidence="2" key="1">
    <citation type="submission" date="2020-03" db="EMBL/GenBank/DDBJ databases">
        <title>The deep terrestrial virosphere.</title>
        <authorList>
            <person name="Holmfeldt K."/>
            <person name="Nilsson E."/>
            <person name="Simone D."/>
            <person name="Lopez-Fernandez M."/>
            <person name="Wu X."/>
            <person name="de Brujin I."/>
            <person name="Lundin D."/>
            <person name="Andersson A."/>
            <person name="Bertilsson S."/>
            <person name="Dopson M."/>
        </authorList>
    </citation>
    <scope>NUCLEOTIDE SEQUENCE</scope>
    <source>
        <strain evidence="1">MM171A01703</strain>
        <strain evidence="2">MM171B00688</strain>
    </source>
</reference>
<protein>
    <submittedName>
        <fullName evidence="2">Uncharacterized protein</fullName>
    </submittedName>
</protein>
<evidence type="ECO:0000313" key="2">
    <source>
        <dbReference type="EMBL" id="QJB03470.1"/>
    </source>
</evidence>
<name>A0A6M3MBD4_9ZZZZ</name>
<organism evidence="2">
    <name type="scientific">viral metagenome</name>
    <dbReference type="NCBI Taxonomy" id="1070528"/>
    <lineage>
        <taxon>unclassified sequences</taxon>
        <taxon>metagenomes</taxon>
        <taxon>organismal metagenomes</taxon>
    </lineage>
</organism>
<gene>
    <name evidence="1" type="ORF">MM171A01703_0006</name>
    <name evidence="2" type="ORF">MM171B00688_0025</name>
</gene>
<evidence type="ECO:0000313" key="1">
    <source>
        <dbReference type="EMBL" id="QJA98540.1"/>
    </source>
</evidence>
<dbReference type="EMBL" id="MT143847">
    <property type="protein sequence ID" value="QJB03470.1"/>
    <property type="molecule type" value="Genomic_DNA"/>
</dbReference>
<accession>A0A6M3MBD4</accession>
<dbReference type="AlphaFoldDB" id="A0A6M3MBD4"/>
<sequence length="198" mass="23296">MISLKGGPVDYDEVIDAILAEDHSEIYEMPEGLHEYYLSRHSKNVYIIEQAFEYSNEWLEGHPKLNEFLKEELADWWEDQPHDDPEIFRNWLDGNKILVHPDPYLDTLTEELLKVYRERITETWTCEECGKTISEKHTKGHADSIARVGTPDDYPDGIPEDVDPSTIKYTKHIYCDRCWRKLFLNRNMPIKKGDRGPV</sequence>
<proteinExistence type="predicted"/>
<dbReference type="EMBL" id="MT143589">
    <property type="protein sequence ID" value="QJA98540.1"/>
    <property type="molecule type" value="Genomic_DNA"/>
</dbReference>